<dbReference type="Proteomes" id="UP000007266">
    <property type="component" value="Unassembled WGS sequence"/>
</dbReference>
<feature type="domain" description="Double jelly roll-like" evidence="1">
    <location>
        <begin position="76"/>
        <end position="204"/>
    </location>
</feature>
<dbReference type="PANTHER" id="PTHR36159">
    <property type="entry name" value="PROTEIN CBG23766"/>
    <property type="match status" value="1"/>
</dbReference>
<dbReference type="PANTHER" id="PTHR36159:SF1">
    <property type="entry name" value="RETROVIRUS-RELATED POL POLYPROTEIN FROM TRANSPOSON 412-LIKE PROTEIN"/>
    <property type="match status" value="1"/>
</dbReference>
<dbReference type="AlphaFoldDB" id="D7ELS5"/>
<dbReference type="OMA" id="LWICKAL"/>
<sequence length="219" mass="24583">MFDIEKGIEWDEGVVGYKFQSHEAYTARYENTDEIRIPLQEDLCTLPCDSLILIEGQLVKTDATTNKTVPATETKFVNNGVAFLFSEIRYEVSGVTVDTNTKPGITTTMKNLASLNQSESLKLTMSGWDLNEEATKPIDGYFQACIPLNRLLGFAEDYKNIMLNIPQELILIRSNSDVNALICATNEKARVVIDKIAWLVPHIVPGLKEEVKLTKPLKR</sequence>
<evidence type="ECO:0000259" key="1">
    <source>
        <dbReference type="Pfam" id="PF21738"/>
    </source>
</evidence>
<evidence type="ECO:0000313" key="2">
    <source>
        <dbReference type="EMBL" id="EFA12322.1"/>
    </source>
</evidence>
<organism evidence="2 3">
    <name type="scientific">Tribolium castaneum</name>
    <name type="common">Red flour beetle</name>
    <dbReference type="NCBI Taxonomy" id="7070"/>
    <lineage>
        <taxon>Eukaryota</taxon>
        <taxon>Metazoa</taxon>
        <taxon>Ecdysozoa</taxon>
        <taxon>Arthropoda</taxon>
        <taxon>Hexapoda</taxon>
        <taxon>Insecta</taxon>
        <taxon>Pterygota</taxon>
        <taxon>Neoptera</taxon>
        <taxon>Endopterygota</taxon>
        <taxon>Coleoptera</taxon>
        <taxon>Polyphaga</taxon>
        <taxon>Cucujiformia</taxon>
        <taxon>Tenebrionidae</taxon>
        <taxon>Tenebrionidae incertae sedis</taxon>
        <taxon>Tribolium</taxon>
    </lineage>
</organism>
<dbReference type="eggNOG" id="ENOG502RI7I">
    <property type="taxonomic scope" value="Eukaryota"/>
</dbReference>
<keyword evidence="3" id="KW-1185">Reference proteome</keyword>
<reference evidence="2 3" key="2">
    <citation type="journal article" date="2010" name="Nucleic Acids Res.">
        <title>BeetleBase in 2010: revisions to provide comprehensive genomic information for Tribolium castaneum.</title>
        <authorList>
            <person name="Kim H.S."/>
            <person name="Murphy T."/>
            <person name="Xia J."/>
            <person name="Caragea D."/>
            <person name="Park Y."/>
            <person name="Beeman R.W."/>
            <person name="Lorenzen M.D."/>
            <person name="Butcher S."/>
            <person name="Manak J.R."/>
            <person name="Brown S.J."/>
        </authorList>
    </citation>
    <scope>NUCLEOTIDE SEQUENCE [LARGE SCALE GENOMIC DNA]</scope>
    <source>
        <strain evidence="2 3">Georgia GA2</strain>
    </source>
</reference>
<dbReference type="InParanoid" id="D7ELS5"/>
<name>D7ELS5_TRICA</name>
<gene>
    <name evidence="2" type="primary">GLEAN_05150</name>
    <name evidence="2" type="ORF">TcasGA2_TC005150</name>
</gene>
<protein>
    <recommendedName>
        <fullName evidence="1">Double jelly roll-like domain-containing protein</fullName>
    </recommendedName>
</protein>
<dbReference type="EMBL" id="KQ972834">
    <property type="protein sequence ID" value="EFA12322.1"/>
    <property type="molecule type" value="Genomic_DNA"/>
</dbReference>
<dbReference type="InterPro" id="IPR049512">
    <property type="entry name" value="DJR-like_dom"/>
</dbReference>
<evidence type="ECO:0000313" key="3">
    <source>
        <dbReference type="Proteomes" id="UP000007266"/>
    </source>
</evidence>
<dbReference type="HOGENOM" id="CLU_034581_2_0_1"/>
<dbReference type="PhylomeDB" id="D7ELS5"/>
<dbReference type="Pfam" id="PF21738">
    <property type="entry name" value="DJR-like_dom"/>
    <property type="match status" value="1"/>
</dbReference>
<reference evidence="2 3" key="1">
    <citation type="journal article" date="2008" name="Nature">
        <title>The genome of the model beetle and pest Tribolium castaneum.</title>
        <authorList>
            <consortium name="Tribolium Genome Sequencing Consortium"/>
            <person name="Richards S."/>
            <person name="Gibbs R.A."/>
            <person name="Weinstock G.M."/>
            <person name="Brown S.J."/>
            <person name="Denell R."/>
            <person name="Beeman R.W."/>
            <person name="Gibbs R."/>
            <person name="Beeman R.W."/>
            <person name="Brown S.J."/>
            <person name="Bucher G."/>
            <person name="Friedrich M."/>
            <person name="Grimmelikhuijzen C.J."/>
            <person name="Klingler M."/>
            <person name="Lorenzen M."/>
            <person name="Richards S."/>
            <person name="Roth S."/>
            <person name="Schroder R."/>
            <person name="Tautz D."/>
            <person name="Zdobnov E.M."/>
            <person name="Muzny D."/>
            <person name="Gibbs R.A."/>
            <person name="Weinstock G.M."/>
            <person name="Attaway T."/>
            <person name="Bell S."/>
            <person name="Buhay C.J."/>
            <person name="Chandrabose M.N."/>
            <person name="Chavez D."/>
            <person name="Clerk-Blankenburg K.P."/>
            <person name="Cree A."/>
            <person name="Dao M."/>
            <person name="Davis C."/>
            <person name="Chacko J."/>
            <person name="Dinh H."/>
            <person name="Dugan-Rocha S."/>
            <person name="Fowler G."/>
            <person name="Garner T.T."/>
            <person name="Garnes J."/>
            <person name="Gnirke A."/>
            <person name="Hawes A."/>
            <person name="Hernandez J."/>
            <person name="Hines S."/>
            <person name="Holder M."/>
            <person name="Hume J."/>
            <person name="Jhangiani S.N."/>
            <person name="Joshi V."/>
            <person name="Khan Z.M."/>
            <person name="Jackson L."/>
            <person name="Kovar C."/>
            <person name="Kowis A."/>
            <person name="Lee S."/>
            <person name="Lewis L.R."/>
            <person name="Margolis J."/>
            <person name="Morgan M."/>
            <person name="Nazareth L.V."/>
            <person name="Nguyen N."/>
            <person name="Okwuonu G."/>
            <person name="Parker D."/>
            <person name="Richards S."/>
            <person name="Ruiz S.J."/>
            <person name="Santibanez J."/>
            <person name="Savard J."/>
            <person name="Scherer S.E."/>
            <person name="Schneider B."/>
            <person name="Sodergren E."/>
            <person name="Tautz D."/>
            <person name="Vattahil S."/>
            <person name="Villasana D."/>
            <person name="White C.S."/>
            <person name="Wright R."/>
            <person name="Park Y."/>
            <person name="Beeman R.W."/>
            <person name="Lord J."/>
            <person name="Oppert B."/>
            <person name="Lorenzen M."/>
            <person name="Brown S."/>
            <person name="Wang L."/>
            <person name="Savard J."/>
            <person name="Tautz D."/>
            <person name="Richards S."/>
            <person name="Weinstock G."/>
            <person name="Gibbs R.A."/>
            <person name="Liu Y."/>
            <person name="Worley K."/>
            <person name="Weinstock G."/>
            <person name="Elsik C.G."/>
            <person name="Reese J.T."/>
            <person name="Elhaik E."/>
            <person name="Landan G."/>
            <person name="Graur D."/>
            <person name="Arensburger P."/>
            <person name="Atkinson P."/>
            <person name="Beeman R.W."/>
            <person name="Beidler J."/>
            <person name="Brown S.J."/>
            <person name="Demuth J.P."/>
            <person name="Drury D.W."/>
            <person name="Du Y.Z."/>
            <person name="Fujiwara H."/>
            <person name="Lorenzen M."/>
            <person name="Maselli V."/>
            <person name="Osanai M."/>
            <person name="Park Y."/>
            <person name="Robertson H.M."/>
            <person name="Tu Z."/>
            <person name="Wang J.J."/>
            <person name="Wang S."/>
            <person name="Richards S."/>
            <person name="Song H."/>
            <person name="Zhang L."/>
            <person name="Sodergren E."/>
            <person name="Werner D."/>
            <person name="Stanke M."/>
            <person name="Morgenstern B."/>
            <person name="Solovyev V."/>
            <person name="Kosarev P."/>
            <person name="Brown G."/>
            <person name="Chen H.C."/>
            <person name="Ermolaeva O."/>
            <person name="Hlavina W."/>
            <person name="Kapustin Y."/>
            <person name="Kiryutin B."/>
            <person name="Kitts P."/>
            <person name="Maglott D."/>
            <person name="Pruitt K."/>
            <person name="Sapojnikov V."/>
            <person name="Souvorov A."/>
            <person name="Mackey A.J."/>
            <person name="Waterhouse R.M."/>
            <person name="Wyder S."/>
            <person name="Zdobnov E.M."/>
            <person name="Zdobnov E.M."/>
            <person name="Wyder S."/>
            <person name="Kriventseva E.V."/>
            <person name="Kadowaki T."/>
            <person name="Bork P."/>
            <person name="Aranda M."/>
            <person name="Bao R."/>
            <person name="Beermann A."/>
            <person name="Berns N."/>
            <person name="Bolognesi R."/>
            <person name="Bonneton F."/>
            <person name="Bopp D."/>
            <person name="Brown S.J."/>
            <person name="Bucher G."/>
            <person name="Butts T."/>
            <person name="Chaumot A."/>
            <person name="Denell R.E."/>
            <person name="Ferrier D.E."/>
            <person name="Friedrich M."/>
            <person name="Gordon C.M."/>
            <person name="Jindra M."/>
            <person name="Klingler M."/>
            <person name="Lan Q."/>
            <person name="Lattorff H.M."/>
            <person name="Laudet V."/>
            <person name="von Levetsow C."/>
            <person name="Liu Z."/>
            <person name="Lutz R."/>
            <person name="Lynch J.A."/>
            <person name="da Fonseca R.N."/>
            <person name="Posnien N."/>
            <person name="Reuter R."/>
            <person name="Roth S."/>
            <person name="Savard J."/>
            <person name="Schinko J.B."/>
            <person name="Schmitt C."/>
            <person name="Schoppmeier M."/>
            <person name="Schroder R."/>
            <person name="Shippy T.D."/>
            <person name="Simonnet F."/>
            <person name="Marques-Souza H."/>
            <person name="Tautz D."/>
            <person name="Tomoyasu Y."/>
            <person name="Trauner J."/>
            <person name="Van der Zee M."/>
            <person name="Vervoort M."/>
            <person name="Wittkopp N."/>
            <person name="Wimmer E.A."/>
            <person name="Yang X."/>
            <person name="Jones A.K."/>
            <person name="Sattelle D.B."/>
            <person name="Ebert P.R."/>
            <person name="Nelson D."/>
            <person name="Scott J.G."/>
            <person name="Beeman R.W."/>
            <person name="Muthukrishnan S."/>
            <person name="Kramer K.J."/>
            <person name="Arakane Y."/>
            <person name="Beeman R.W."/>
            <person name="Zhu Q."/>
            <person name="Hogenkamp D."/>
            <person name="Dixit R."/>
            <person name="Oppert B."/>
            <person name="Jiang H."/>
            <person name="Zou Z."/>
            <person name="Marshall J."/>
            <person name="Elpidina E."/>
            <person name="Vinokurov K."/>
            <person name="Oppert C."/>
            <person name="Zou Z."/>
            <person name="Evans J."/>
            <person name="Lu Z."/>
            <person name="Zhao P."/>
            <person name="Sumathipala N."/>
            <person name="Altincicek B."/>
            <person name="Vilcinskas A."/>
            <person name="Williams M."/>
            <person name="Hultmark D."/>
            <person name="Hetru C."/>
            <person name="Jiang H."/>
            <person name="Grimmelikhuijzen C.J."/>
            <person name="Hauser F."/>
            <person name="Cazzamali G."/>
            <person name="Williamson M."/>
            <person name="Park Y."/>
            <person name="Li B."/>
            <person name="Tanaka Y."/>
            <person name="Predel R."/>
            <person name="Neupert S."/>
            <person name="Schachtner J."/>
            <person name="Verleyen P."/>
            <person name="Raible F."/>
            <person name="Bork P."/>
            <person name="Friedrich M."/>
            <person name="Walden K.K."/>
            <person name="Robertson H.M."/>
            <person name="Angeli S."/>
            <person name="Foret S."/>
            <person name="Bucher G."/>
            <person name="Schuetz S."/>
            <person name="Maleszka R."/>
            <person name="Wimmer E.A."/>
            <person name="Beeman R.W."/>
            <person name="Lorenzen M."/>
            <person name="Tomoyasu Y."/>
            <person name="Miller S.C."/>
            <person name="Grossmann D."/>
            <person name="Bucher G."/>
        </authorList>
    </citation>
    <scope>NUCLEOTIDE SEQUENCE [LARGE SCALE GENOMIC DNA]</scope>
    <source>
        <strain evidence="2 3">Georgia GA2</strain>
    </source>
</reference>
<dbReference type="STRING" id="7070.D7ELS5"/>
<accession>D7ELS5</accession>
<proteinExistence type="predicted"/>